<dbReference type="AlphaFoldDB" id="A0A6H1UG18"/>
<feature type="transmembrane region" description="Helical" evidence="1">
    <location>
        <begin position="149"/>
        <end position="168"/>
    </location>
</feature>
<name>A0A6H1UG18_9GAMM</name>
<dbReference type="RefSeq" id="WP_168661633.1">
    <property type="nucleotide sequence ID" value="NZ_CP051180.1"/>
</dbReference>
<feature type="transmembrane region" description="Helical" evidence="1">
    <location>
        <begin position="319"/>
        <end position="341"/>
    </location>
</feature>
<evidence type="ECO:0000256" key="1">
    <source>
        <dbReference type="SAM" id="Phobius"/>
    </source>
</evidence>
<keyword evidence="3" id="KW-1185">Reference proteome</keyword>
<feature type="transmembrane region" description="Helical" evidence="1">
    <location>
        <begin position="90"/>
        <end position="109"/>
    </location>
</feature>
<feature type="transmembrane region" description="Helical" evidence="1">
    <location>
        <begin position="283"/>
        <end position="307"/>
    </location>
</feature>
<proteinExistence type="predicted"/>
<dbReference type="EMBL" id="CP051180">
    <property type="protein sequence ID" value="QIZ78047.1"/>
    <property type="molecule type" value="Genomic_DNA"/>
</dbReference>
<evidence type="ECO:0000313" key="2">
    <source>
        <dbReference type="EMBL" id="QIZ78047.1"/>
    </source>
</evidence>
<feature type="transmembrane region" description="Helical" evidence="1">
    <location>
        <begin position="56"/>
        <end position="78"/>
    </location>
</feature>
<accession>A0A6H1UG18</accession>
<sequence>MNISIYKKFSAPKTVQITVLFLLSAYAMLVNAEFGHDWVANNLHMTCDFLGKVAPGILLLVLLLALLHHAITCYLPNVCFNGGSRYQSSLFFGTLSSLFGNTKVLLILFPVLAKLSTRQRFTMLTIGFCSSGGITCLSLASLGYSAWQLFAATIALPMFAALVLPWILGRDPNPEPLTLHISPMSLYQRVSSYFEGAYKMVANRLLIIAFIETFLISANGELPFGDGITAVAQWWLDILGFPAEASAQLAEFWLAKTFISRDVTMVALHDYQIFSLLSTSTQLAAIVLLVNIVCLCALVVISLNLLAMFGRASWPILKLMPAAFLLAFSLVHLLTMLLLLVV</sequence>
<gene>
    <name evidence="2" type="ORF">HER31_14775</name>
</gene>
<reference evidence="2 3" key="1">
    <citation type="submission" date="2020-04" db="EMBL/GenBank/DDBJ databases">
        <title>Ferrimonas sp. S7 isolated from sea water.</title>
        <authorList>
            <person name="Bae S.S."/>
            <person name="Baek K."/>
        </authorList>
    </citation>
    <scope>NUCLEOTIDE SEQUENCE [LARGE SCALE GENOMIC DNA]</scope>
    <source>
        <strain evidence="2 3">S7</strain>
    </source>
</reference>
<protein>
    <recommendedName>
        <fullName evidence="4">Nucleoside recognition</fullName>
    </recommendedName>
</protein>
<feature type="transmembrane region" description="Helical" evidence="1">
    <location>
        <begin position="121"/>
        <end position="142"/>
    </location>
</feature>
<keyword evidence="1" id="KW-0812">Transmembrane</keyword>
<keyword evidence="1" id="KW-0472">Membrane</keyword>
<organism evidence="2 3">
    <name type="scientific">Ferrimonas lipolytica</name>
    <dbReference type="NCBI Taxonomy" id="2724191"/>
    <lineage>
        <taxon>Bacteria</taxon>
        <taxon>Pseudomonadati</taxon>
        <taxon>Pseudomonadota</taxon>
        <taxon>Gammaproteobacteria</taxon>
        <taxon>Alteromonadales</taxon>
        <taxon>Ferrimonadaceae</taxon>
        <taxon>Ferrimonas</taxon>
    </lineage>
</organism>
<dbReference type="Proteomes" id="UP000501602">
    <property type="component" value="Chromosome"/>
</dbReference>
<evidence type="ECO:0000313" key="3">
    <source>
        <dbReference type="Proteomes" id="UP000501602"/>
    </source>
</evidence>
<evidence type="ECO:0008006" key="4">
    <source>
        <dbReference type="Google" id="ProtNLM"/>
    </source>
</evidence>
<keyword evidence="1" id="KW-1133">Transmembrane helix</keyword>
<dbReference type="KEGG" id="fes:HER31_14775"/>